<proteinExistence type="predicted"/>
<organism evidence="1 2">
    <name type="scientific">Pseudomonas helleri</name>
    <dbReference type="NCBI Taxonomy" id="1608996"/>
    <lineage>
        <taxon>Bacteria</taxon>
        <taxon>Pseudomonadati</taxon>
        <taxon>Pseudomonadota</taxon>
        <taxon>Gammaproteobacteria</taxon>
        <taxon>Pseudomonadales</taxon>
        <taxon>Pseudomonadaceae</taxon>
        <taxon>Pseudomonas</taxon>
    </lineage>
</organism>
<evidence type="ECO:0000313" key="1">
    <source>
        <dbReference type="EMBL" id="MQT73334.1"/>
    </source>
</evidence>
<dbReference type="Proteomes" id="UP000447574">
    <property type="component" value="Unassembled WGS sequence"/>
</dbReference>
<evidence type="ECO:0000313" key="2">
    <source>
        <dbReference type="Proteomes" id="UP000447574"/>
    </source>
</evidence>
<sequence>MDSTTQPMQFLQYRTPKLIYPEDVRRMRSLLAAAGYMAFELDLERLWDEFSQANSFRGK</sequence>
<dbReference type="EMBL" id="WIWF01000007">
    <property type="protein sequence ID" value="MQT73334.1"/>
    <property type="molecule type" value="Genomic_DNA"/>
</dbReference>
<accession>A0A7X1WRG3</accession>
<reference evidence="1 2" key="1">
    <citation type="submission" date="2019-10" db="EMBL/GenBank/DDBJ databases">
        <title>Evaluation of single-gene subtyping targets for Pseudomonas.</title>
        <authorList>
            <person name="Reichler S.J."/>
            <person name="Orsi R.H."/>
            <person name="Wiedmann M."/>
            <person name="Martin N.H."/>
            <person name="Murphy S.I."/>
        </authorList>
    </citation>
    <scope>NUCLEOTIDE SEQUENCE [LARGE SCALE GENOMIC DNA]</scope>
    <source>
        <strain evidence="1 2">FSL R10-2932</strain>
    </source>
</reference>
<name>A0A7X1WRG3_9PSED</name>
<protein>
    <submittedName>
        <fullName evidence="1">Uncharacterized protein</fullName>
    </submittedName>
</protein>
<dbReference type="AlphaFoldDB" id="A0A7X1WRG3"/>
<dbReference type="RefSeq" id="WP_153437785.1">
    <property type="nucleotide sequence ID" value="NZ_WIWF01000007.1"/>
</dbReference>
<gene>
    <name evidence="1" type="ORF">GHO37_03325</name>
</gene>
<comment type="caution">
    <text evidence="1">The sequence shown here is derived from an EMBL/GenBank/DDBJ whole genome shotgun (WGS) entry which is preliminary data.</text>
</comment>